<accession>A0AA40VTW8</accession>
<protein>
    <submittedName>
        <fullName evidence="1">Uncharacterized protein</fullName>
    </submittedName>
</protein>
<dbReference type="AlphaFoldDB" id="A0AA40VTW8"/>
<sequence>MRVVLLAFSVISVTGSRVKIVSIFEQLRQVEVTESWLSRIYALVGLPIGSNILQEISTVGYTADP</sequence>
<dbReference type="RefSeq" id="WP_191760798.1">
    <property type="nucleotide sequence ID" value="NZ_VJXY01000044.1"/>
</dbReference>
<organism evidence="1 2">
    <name type="scientific">Komarekiella delphini-convector SJRDD-AB1</name>
    <dbReference type="NCBI Taxonomy" id="2593771"/>
    <lineage>
        <taxon>Bacteria</taxon>
        <taxon>Bacillati</taxon>
        <taxon>Cyanobacteriota</taxon>
        <taxon>Cyanophyceae</taxon>
        <taxon>Nostocales</taxon>
        <taxon>Nostocaceae</taxon>
        <taxon>Komarekiella</taxon>
        <taxon>Komarekiella delphini-convector</taxon>
    </lineage>
</organism>
<dbReference type="Proteomes" id="UP001165986">
    <property type="component" value="Unassembled WGS sequence"/>
</dbReference>
<keyword evidence="2" id="KW-1185">Reference proteome</keyword>
<name>A0AA40VTW8_9NOST</name>
<dbReference type="EMBL" id="VJXY01000044">
    <property type="protein sequence ID" value="MBD6619602.1"/>
    <property type="molecule type" value="Genomic_DNA"/>
</dbReference>
<comment type="caution">
    <text evidence="1">The sequence shown here is derived from an EMBL/GenBank/DDBJ whole genome shotgun (WGS) entry which is preliminary data.</text>
</comment>
<proteinExistence type="predicted"/>
<evidence type="ECO:0000313" key="2">
    <source>
        <dbReference type="Proteomes" id="UP001165986"/>
    </source>
</evidence>
<evidence type="ECO:0000313" key="1">
    <source>
        <dbReference type="EMBL" id="MBD6619602.1"/>
    </source>
</evidence>
<reference evidence="1" key="1">
    <citation type="submission" date="2019-07" db="EMBL/GenBank/DDBJ databases">
        <title>Toxilogical consequences of a new and cryptic species of cyanobacteria (Komarekiella delphini-convector) recovered from the epidermis of a bottlenose dolphin and 1500 ft. in the air.</title>
        <authorList>
            <person name="Brown A.O."/>
            <person name="Dvorak P."/>
            <person name="Villanueva C.D."/>
            <person name="Foss A.J."/>
            <person name="Garvey A.D."/>
            <person name="Gibson Q.A."/>
            <person name="Johansen J.R."/>
            <person name="Casamatta D.A."/>
        </authorList>
    </citation>
    <scope>NUCLEOTIDE SEQUENCE</scope>
    <source>
        <strain evidence="1">SJRDD-AB1</strain>
    </source>
</reference>
<dbReference type="Gene3D" id="3.40.50.720">
    <property type="entry name" value="NAD(P)-binding Rossmann-like Domain"/>
    <property type="match status" value="1"/>
</dbReference>
<gene>
    <name evidence="1" type="ORF">FNW02_28230</name>
</gene>